<organism evidence="1 2">
    <name type="scientific">Clostridium grantii DSM 8605</name>
    <dbReference type="NCBI Taxonomy" id="1121316"/>
    <lineage>
        <taxon>Bacteria</taxon>
        <taxon>Bacillati</taxon>
        <taxon>Bacillota</taxon>
        <taxon>Clostridia</taxon>
        <taxon>Eubacteriales</taxon>
        <taxon>Clostridiaceae</taxon>
        <taxon>Clostridium</taxon>
    </lineage>
</organism>
<proteinExistence type="predicted"/>
<sequence>MYCTMIHENITDSVKEICKEKNIKTLKKIHITINPSCSFTKESIKEELKYNLPHINFDRMQIILDSSKNMDKQAVINSVDGY</sequence>
<evidence type="ECO:0000313" key="1">
    <source>
        <dbReference type="EMBL" id="SHH94213.1"/>
    </source>
</evidence>
<dbReference type="AlphaFoldDB" id="A0A1M5X4S6"/>
<dbReference type="RefSeq" id="WP_073339665.1">
    <property type="nucleotide sequence ID" value="NZ_FQXM01000023.1"/>
</dbReference>
<dbReference type="EMBL" id="FQXM01000023">
    <property type="protein sequence ID" value="SHH94213.1"/>
    <property type="molecule type" value="Genomic_DNA"/>
</dbReference>
<name>A0A1M5X4S6_9CLOT</name>
<dbReference type="Proteomes" id="UP000184447">
    <property type="component" value="Unassembled WGS sequence"/>
</dbReference>
<keyword evidence="2" id="KW-1185">Reference proteome</keyword>
<protein>
    <submittedName>
        <fullName evidence="1">Uncharacterized protein</fullName>
    </submittedName>
</protein>
<accession>A0A1M5X4S6</accession>
<evidence type="ECO:0000313" key="2">
    <source>
        <dbReference type="Proteomes" id="UP000184447"/>
    </source>
</evidence>
<reference evidence="1 2" key="1">
    <citation type="submission" date="2016-11" db="EMBL/GenBank/DDBJ databases">
        <authorList>
            <person name="Jaros S."/>
            <person name="Januszkiewicz K."/>
            <person name="Wedrychowicz H."/>
        </authorList>
    </citation>
    <scope>NUCLEOTIDE SEQUENCE [LARGE SCALE GENOMIC DNA]</scope>
    <source>
        <strain evidence="1 2">DSM 8605</strain>
    </source>
</reference>
<gene>
    <name evidence="1" type="ORF">SAMN02745207_03297</name>
</gene>
<dbReference type="STRING" id="1121316.SAMN02745207_03297"/>